<dbReference type="Proteomes" id="UP001498398">
    <property type="component" value="Unassembled WGS sequence"/>
</dbReference>
<organism evidence="2 3">
    <name type="scientific">Marasmiellus scandens</name>
    <dbReference type="NCBI Taxonomy" id="2682957"/>
    <lineage>
        <taxon>Eukaryota</taxon>
        <taxon>Fungi</taxon>
        <taxon>Dikarya</taxon>
        <taxon>Basidiomycota</taxon>
        <taxon>Agaricomycotina</taxon>
        <taxon>Agaricomycetes</taxon>
        <taxon>Agaricomycetidae</taxon>
        <taxon>Agaricales</taxon>
        <taxon>Marasmiineae</taxon>
        <taxon>Omphalotaceae</taxon>
        <taxon>Marasmiellus</taxon>
    </lineage>
</organism>
<gene>
    <name evidence="2" type="ORF">VKT23_019378</name>
</gene>
<evidence type="ECO:0000313" key="2">
    <source>
        <dbReference type="EMBL" id="KAK7435971.1"/>
    </source>
</evidence>
<reference evidence="2 3" key="1">
    <citation type="submission" date="2024-01" db="EMBL/GenBank/DDBJ databases">
        <title>A draft genome for the cacao thread blight pathogen Marasmiellus scandens.</title>
        <authorList>
            <person name="Baruah I.K."/>
            <person name="Leung J."/>
            <person name="Bukari Y."/>
            <person name="Amoako-Attah I."/>
            <person name="Meinhardt L.W."/>
            <person name="Bailey B.A."/>
            <person name="Cohen S.P."/>
        </authorList>
    </citation>
    <scope>NUCLEOTIDE SEQUENCE [LARGE SCALE GENOMIC DNA]</scope>
    <source>
        <strain evidence="2 3">GH-19</strain>
    </source>
</reference>
<keyword evidence="3" id="KW-1185">Reference proteome</keyword>
<feature type="compositionally biased region" description="Basic residues" evidence="1">
    <location>
        <begin position="292"/>
        <end position="303"/>
    </location>
</feature>
<evidence type="ECO:0000256" key="1">
    <source>
        <dbReference type="SAM" id="MobiDB-lite"/>
    </source>
</evidence>
<proteinExistence type="predicted"/>
<accession>A0ABR1ILJ7</accession>
<feature type="compositionally biased region" description="Polar residues" evidence="1">
    <location>
        <begin position="223"/>
        <end position="272"/>
    </location>
</feature>
<dbReference type="EMBL" id="JBANRG010000100">
    <property type="protein sequence ID" value="KAK7435971.1"/>
    <property type="molecule type" value="Genomic_DNA"/>
</dbReference>
<name>A0ABR1ILJ7_9AGAR</name>
<feature type="compositionally biased region" description="Gly residues" evidence="1">
    <location>
        <begin position="276"/>
        <end position="291"/>
    </location>
</feature>
<feature type="region of interest" description="Disordered" evidence="1">
    <location>
        <begin position="223"/>
        <end position="303"/>
    </location>
</feature>
<protein>
    <submittedName>
        <fullName evidence="2">Uncharacterized protein</fullName>
    </submittedName>
</protein>
<sequence>MLKVFEDGVWLLTLVPLVPVNFDSFGFISLFSFDGDIKTFFQEDAALQKEQREWDDQDNTAIGFIEHKLPSSAKKVLTTFSDSELIGNTSQKGDRTALLLWNRIKQQYGTQSVVVQYGDFLFINHFHLNIDKDPQHQFAQFEEVLAHQEAKGWKTPKYDQVFHLVTNLPDEGPWGLIKQQILSSKDNQSELKMEDAKNRITDFYRSQHQPQPQKANIAISGQHGNQYQGKKPYFSSQQSAPNWQHQNSSNFGQKRSRSSAGNSMRSYKSNSFAPRGRGGVSGRGRGSGAGRGRGRKGPHQQSS</sequence>
<comment type="caution">
    <text evidence="2">The sequence shown here is derived from an EMBL/GenBank/DDBJ whole genome shotgun (WGS) entry which is preliminary data.</text>
</comment>
<evidence type="ECO:0000313" key="3">
    <source>
        <dbReference type="Proteomes" id="UP001498398"/>
    </source>
</evidence>